<dbReference type="Gene3D" id="3.40.50.720">
    <property type="entry name" value="NAD(P)-binding Rossmann-like Domain"/>
    <property type="match status" value="1"/>
</dbReference>
<protein>
    <submittedName>
        <fullName evidence="5">Shikimate dehydrogenase</fullName>
    </submittedName>
</protein>
<organism evidence="5 6">
    <name type="scientific">Variovorax robiniae</name>
    <dbReference type="NCBI Taxonomy" id="1836199"/>
    <lineage>
        <taxon>Bacteria</taxon>
        <taxon>Pseudomonadati</taxon>
        <taxon>Pseudomonadota</taxon>
        <taxon>Betaproteobacteria</taxon>
        <taxon>Burkholderiales</taxon>
        <taxon>Comamonadaceae</taxon>
        <taxon>Variovorax</taxon>
    </lineage>
</organism>
<keyword evidence="3" id="KW-0028">Amino-acid biosynthesis</keyword>
<evidence type="ECO:0000313" key="6">
    <source>
        <dbReference type="Proteomes" id="UP001367030"/>
    </source>
</evidence>
<dbReference type="Gene3D" id="3.40.50.10860">
    <property type="entry name" value="Leucine Dehydrogenase, chain A, domain 1"/>
    <property type="match status" value="1"/>
</dbReference>
<evidence type="ECO:0000256" key="1">
    <source>
        <dbReference type="ARBA" id="ARBA00004871"/>
    </source>
</evidence>
<evidence type="ECO:0000259" key="4">
    <source>
        <dbReference type="Pfam" id="PF08501"/>
    </source>
</evidence>
<dbReference type="InterPro" id="IPR022893">
    <property type="entry name" value="Shikimate_DH_fam"/>
</dbReference>
<evidence type="ECO:0000313" key="5">
    <source>
        <dbReference type="EMBL" id="MEJ8857969.1"/>
    </source>
</evidence>
<sequence>MATQITGSTRILGIIGDPIRQVRAPEVWTAMFQRNGVDAVCIPMQVTAAGLNAFLEGAKALRNFAGLIVTIPHKPASLSQVASPSARARHVGAVNVIRVQDDGQWAGDILDGVGFVGGLKARGQRVEGRKALVVGTGGVGTAIAFAIAEAGAAEVAVFDMAEARAADVAARIGKTGVPSRVAAADAGDFDLIVNASPMGMKPDDPLPINLDRLKPGSIVADVVVHPRMTKLLTAAHERGCFVQPGTHMMDAQIASMASFFGFEGGAWSPEAIAQAVAA</sequence>
<dbReference type="EMBL" id="JBBKZS010000013">
    <property type="protein sequence ID" value="MEJ8857969.1"/>
    <property type="molecule type" value="Genomic_DNA"/>
</dbReference>
<evidence type="ECO:0000256" key="2">
    <source>
        <dbReference type="ARBA" id="ARBA00023002"/>
    </source>
</evidence>
<gene>
    <name evidence="5" type="ORF">WKW79_25595</name>
</gene>
<dbReference type="PANTHER" id="PTHR21089:SF1">
    <property type="entry name" value="BIFUNCTIONAL 3-DEHYDROQUINATE DEHYDRATASE_SHIKIMATE DEHYDROGENASE, CHLOROPLASTIC"/>
    <property type="match status" value="1"/>
</dbReference>
<dbReference type="Proteomes" id="UP001367030">
    <property type="component" value="Unassembled WGS sequence"/>
</dbReference>
<keyword evidence="2" id="KW-0560">Oxidoreductase</keyword>
<reference evidence="5 6" key="1">
    <citation type="submission" date="2024-03" db="EMBL/GenBank/DDBJ databases">
        <title>Novel species of the genus Variovorax.</title>
        <authorList>
            <person name="Liu Q."/>
            <person name="Xin Y.-H."/>
        </authorList>
    </citation>
    <scope>NUCLEOTIDE SEQUENCE [LARGE SCALE GENOMIC DNA]</scope>
    <source>
        <strain evidence="5 6">KACC 18901</strain>
    </source>
</reference>
<feature type="domain" description="Shikimate dehydrogenase substrate binding N-terminal" evidence="4">
    <location>
        <begin position="14"/>
        <end position="97"/>
    </location>
</feature>
<dbReference type="SUPFAM" id="SSF53223">
    <property type="entry name" value="Aminoacid dehydrogenase-like, N-terminal domain"/>
    <property type="match status" value="1"/>
</dbReference>
<dbReference type="SUPFAM" id="SSF51735">
    <property type="entry name" value="NAD(P)-binding Rossmann-fold domains"/>
    <property type="match status" value="1"/>
</dbReference>
<accession>A0ABU8XE46</accession>
<evidence type="ECO:0000256" key="3">
    <source>
        <dbReference type="ARBA" id="ARBA00023141"/>
    </source>
</evidence>
<keyword evidence="3" id="KW-0057">Aromatic amino acid biosynthesis</keyword>
<dbReference type="InterPro" id="IPR046346">
    <property type="entry name" value="Aminoacid_DH-like_N_sf"/>
</dbReference>
<dbReference type="RefSeq" id="WP_340338034.1">
    <property type="nucleotide sequence ID" value="NZ_JBBKZS010000013.1"/>
</dbReference>
<dbReference type="Pfam" id="PF08501">
    <property type="entry name" value="Shikimate_dh_N"/>
    <property type="match status" value="1"/>
</dbReference>
<dbReference type="InterPro" id="IPR013708">
    <property type="entry name" value="Shikimate_DH-bd_N"/>
</dbReference>
<dbReference type="InterPro" id="IPR036291">
    <property type="entry name" value="NAD(P)-bd_dom_sf"/>
</dbReference>
<keyword evidence="6" id="KW-1185">Reference proteome</keyword>
<comment type="pathway">
    <text evidence="1">Metabolic intermediate biosynthesis; chorismate biosynthesis; chorismate from D-erythrose 4-phosphate and phosphoenolpyruvate: step 4/7.</text>
</comment>
<dbReference type="PANTHER" id="PTHR21089">
    <property type="entry name" value="SHIKIMATE DEHYDROGENASE"/>
    <property type="match status" value="1"/>
</dbReference>
<name>A0ABU8XE46_9BURK</name>
<comment type="caution">
    <text evidence="5">The sequence shown here is derived from an EMBL/GenBank/DDBJ whole genome shotgun (WGS) entry which is preliminary data.</text>
</comment>
<proteinExistence type="predicted"/>